<organism evidence="1 2">
    <name type="scientific">Vararia minispora EC-137</name>
    <dbReference type="NCBI Taxonomy" id="1314806"/>
    <lineage>
        <taxon>Eukaryota</taxon>
        <taxon>Fungi</taxon>
        <taxon>Dikarya</taxon>
        <taxon>Basidiomycota</taxon>
        <taxon>Agaricomycotina</taxon>
        <taxon>Agaricomycetes</taxon>
        <taxon>Russulales</taxon>
        <taxon>Lachnocladiaceae</taxon>
        <taxon>Vararia</taxon>
    </lineage>
</organism>
<accession>A0ACB8QBR0</accession>
<comment type="caution">
    <text evidence="1">The sequence shown here is derived from an EMBL/GenBank/DDBJ whole genome shotgun (WGS) entry which is preliminary data.</text>
</comment>
<evidence type="ECO:0000313" key="2">
    <source>
        <dbReference type="Proteomes" id="UP000814128"/>
    </source>
</evidence>
<keyword evidence="2" id="KW-1185">Reference proteome</keyword>
<name>A0ACB8QBR0_9AGAM</name>
<proteinExistence type="predicted"/>
<reference evidence="1" key="2">
    <citation type="journal article" date="2022" name="New Phytol.">
        <title>Evolutionary transition to the ectomycorrhizal habit in the genomes of a hyperdiverse lineage of mushroom-forming fungi.</title>
        <authorList>
            <person name="Looney B."/>
            <person name="Miyauchi S."/>
            <person name="Morin E."/>
            <person name="Drula E."/>
            <person name="Courty P.E."/>
            <person name="Kohler A."/>
            <person name="Kuo A."/>
            <person name="LaButti K."/>
            <person name="Pangilinan J."/>
            <person name="Lipzen A."/>
            <person name="Riley R."/>
            <person name="Andreopoulos W."/>
            <person name="He G."/>
            <person name="Johnson J."/>
            <person name="Nolan M."/>
            <person name="Tritt A."/>
            <person name="Barry K.W."/>
            <person name="Grigoriev I.V."/>
            <person name="Nagy L.G."/>
            <person name="Hibbett D."/>
            <person name="Henrissat B."/>
            <person name="Matheny P.B."/>
            <person name="Labbe J."/>
            <person name="Martin F.M."/>
        </authorList>
    </citation>
    <scope>NUCLEOTIDE SEQUENCE</scope>
    <source>
        <strain evidence="1">EC-137</strain>
    </source>
</reference>
<dbReference type="EMBL" id="MU273689">
    <property type="protein sequence ID" value="KAI0029229.1"/>
    <property type="molecule type" value="Genomic_DNA"/>
</dbReference>
<gene>
    <name evidence="1" type="ORF">K488DRAFT_56835</name>
</gene>
<protein>
    <submittedName>
        <fullName evidence="1">Uncharacterized protein</fullName>
    </submittedName>
</protein>
<evidence type="ECO:0000313" key="1">
    <source>
        <dbReference type="EMBL" id="KAI0029229.1"/>
    </source>
</evidence>
<sequence length="430" mass="46667">MTSSPPPPMNIPPYQLQALIETVIELYDVKCAQALGSEIFVGCSNGDLLRFVLQANEFGKPNSYSLLSRQSLLPQPRPIDEIVLLPSISRMLVYCDRQIHFYTLPSLNPVPSNQIKPIRNVVAFAVDHQHIQRPVPPPSDPPIPVDPVDFCVVKRSAITLYSLHEQLYYQREIPLPSGAFLARRSGEYLCIADRQQYAIVNLRTASLIPLMPISQAPPDAPGPLIRPVITVVSETEFLILSWNGASTMGLFITGEGDPVRGTLEFPAHPVSVCLDHPYLAALLPDQTIQVHSIETQSVVQTIPAPPLPPQDAATDPSMLLAAERRAILPSAGGFLVPSQQQSSKLLLRKVRLLGRSAKPGGREEQTSPIDLRDATGRIMASVRGPGSDAGDNVHGYKAASGDDDDDDDDEGAVSEPAEDSDRHAESASPS</sequence>
<dbReference type="Proteomes" id="UP000814128">
    <property type="component" value="Unassembled WGS sequence"/>
</dbReference>
<reference evidence="1" key="1">
    <citation type="submission" date="2021-02" db="EMBL/GenBank/DDBJ databases">
        <authorList>
            <consortium name="DOE Joint Genome Institute"/>
            <person name="Ahrendt S."/>
            <person name="Looney B.P."/>
            <person name="Miyauchi S."/>
            <person name="Morin E."/>
            <person name="Drula E."/>
            <person name="Courty P.E."/>
            <person name="Chicoki N."/>
            <person name="Fauchery L."/>
            <person name="Kohler A."/>
            <person name="Kuo A."/>
            <person name="Labutti K."/>
            <person name="Pangilinan J."/>
            <person name="Lipzen A."/>
            <person name="Riley R."/>
            <person name="Andreopoulos W."/>
            <person name="He G."/>
            <person name="Johnson J."/>
            <person name="Barry K.W."/>
            <person name="Grigoriev I.V."/>
            <person name="Nagy L."/>
            <person name="Hibbett D."/>
            <person name="Henrissat B."/>
            <person name="Matheny P.B."/>
            <person name="Labbe J."/>
            <person name="Martin F."/>
        </authorList>
    </citation>
    <scope>NUCLEOTIDE SEQUENCE</scope>
    <source>
        <strain evidence="1">EC-137</strain>
    </source>
</reference>